<evidence type="ECO:0000313" key="2">
    <source>
        <dbReference type="Proteomes" id="UP000321570"/>
    </source>
</evidence>
<feature type="non-terminal residue" evidence="1">
    <location>
        <position position="81"/>
    </location>
</feature>
<gene>
    <name evidence="1" type="ORF">WMSIL1_LOCUS13474</name>
</gene>
<feature type="non-terminal residue" evidence="1">
    <location>
        <position position="1"/>
    </location>
</feature>
<name>A0A564Z8Z9_HYMDI</name>
<dbReference type="Gene3D" id="2.60.210.10">
    <property type="entry name" value="Apoptosis, Tumor Necrosis Factor Receptor Associated Protein 2, Chain A"/>
    <property type="match status" value="1"/>
</dbReference>
<dbReference type="InterPro" id="IPR008974">
    <property type="entry name" value="TRAF-like"/>
</dbReference>
<reference evidence="1 2" key="1">
    <citation type="submission" date="2019-07" db="EMBL/GenBank/DDBJ databases">
        <authorList>
            <person name="Jastrzebski P J."/>
            <person name="Paukszto L."/>
            <person name="Jastrzebski P J."/>
        </authorList>
    </citation>
    <scope>NUCLEOTIDE SEQUENCE [LARGE SCALE GENOMIC DNA]</scope>
    <source>
        <strain evidence="1 2">WMS-il1</strain>
    </source>
</reference>
<accession>A0A564Z8Z9</accession>
<dbReference type="EMBL" id="CABIJS010000697">
    <property type="protein sequence ID" value="VUZ55819.1"/>
    <property type="molecule type" value="Genomic_DNA"/>
</dbReference>
<evidence type="ECO:0000313" key="1">
    <source>
        <dbReference type="EMBL" id="VUZ55819.1"/>
    </source>
</evidence>
<sequence length="81" mass="9044">IVSRSFPVQSNEDYVWSLHVAPHGKSPELRDYISVCLVMESKKQSDVCSTSMDATHAPTSLIPARFRCSLLDQKGRIAHTN</sequence>
<dbReference type="AlphaFoldDB" id="A0A564Z8Z9"/>
<dbReference type="Proteomes" id="UP000321570">
    <property type="component" value="Unassembled WGS sequence"/>
</dbReference>
<protein>
    <recommendedName>
        <fullName evidence="3">MATH domain-containing protein</fullName>
    </recommendedName>
</protein>
<dbReference type="SUPFAM" id="SSF49599">
    <property type="entry name" value="TRAF domain-like"/>
    <property type="match status" value="1"/>
</dbReference>
<proteinExistence type="predicted"/>
<evidence type="ECO:0008006" key="3">
    <source>
        <dbReference type="Google" id="ProtNLM"/>
    </source>
</evidence>
<keyword evidence="2" id="KW-1185">Reference proteome</keyword>
<organism evidence="1 2">
    <name type="scientific">Hymenolepis diminuta</name>
    <name type="common">Rat tapeworm</name>
    <dbReference type="NCBI Taxonomy" id="6216"/>
    <lineage>
        <taxon>Eukaryota</taxon>
        <taxon>Metazoa</taxon>
        <taxon>Spiralia</taxon>
        <taxon>Lophotrochozoa</taxon>
        <taxon>Platyhelminthes</taxon>
        <taxon>Cestoda</taxon>
        <taxon>Eucestoda</taxon>
        <taxon>Cyclophyllidea</taxon>
        <taxon>Hymenolepididae</taxon>
        <taxon>Hymenolepis</taxon>
    </lineage>
</organism>